<name>A4QMD9_PINKO</name>
<keyword evidence="1" id="KW-0812">Transmembrane</keyword>
<evidence type="ECO:0000256" key="1">
    <source>
        <dbReference type="SAM" id="Phobius"/>
    </source>
</evidence>
<reference evidence="2" key="1">
    <citation type="submission" date="2007-04" db="EMBL/GenBank/DDBJ databases">
        <authorList>
            <person name="Noh E.W."/>
            <person name="Lee J.S."/>
            <person name="Choi Y.I."/>
            <person name="Han M.S."/>
            <person name="Yi Y.S."/>
            <person name="Han S.U."/>
        </authorList>
    </citation>
    <scope>NUCLEOTIDE SEQUENCE</scope>
</reference>
<keyword evidence="2" id="KW-0934">Plastid</keyword>
<dbReference type="GeneID" id="5048378"/>
<proteinExistence type="predicted"/>
<geneLocation type="chloroplast" evidence="2"/>
<dbReference type="AlphaFoldDB" id="A4QMD9"/>
<sequence length="45" mass="5382">MGFYREMENIFYNERLDSINNICGFACICGFLFITYTFRLLPFPT</sequence>
<protein>
    <submittedName>
        <fullName evidence="2">ORF45h</fullName>
    </submittedName>
</protein>
<dbReference type="EMBL" id="AY228468">
    <property type="protein sequence ID" value="ABP35476.1"/>
    <property type="molecule type" value="Genomic_DNA"/>
</dbReference>
<dbReference type="RefSeq" id="YP_001152236.1">
    <property type="nucleotide sequence ID" value="NC_004677.2"/>
</dbReference>
<keyword evidence="2" id="KW-0150">Chloroplast</keyword>
<keyword evidence="1" id="KW-0472">Membrane</keyword>
<evidence type="ECO:0000313" key="2">
    <source>
        <dbReference type="EMBL" id="ABP35476.1"/>
    </source>
</evidence>
<feature type="transmembrane region" description="Helical" evidence="1">
    <location>
        <begin position="21"/>
        <end position="41"/>
    </location>
</feature>
<accession>A4QMD9</accession>
<keyword evidence="1" id="KW-1133">Transmembrane helix</keyword>
<organism evidence="2">
    <name type="scientific">Pinus koraiensis</name>
    <name type="common">Korean pine</name>
    <dbReference type="NCBI Taxonomy" id="88728"/>
    <lineage>
        <taxon>Eukaryota</taxon>
        <taxon>Viridiplantae</taxon>
        <taxon>Streptophyta</taxon>
        <taxon>Embryophyta</taxon>
        <taxon>Tracheophyta</taxon>
        <taxon>Spermatophyta</taxon>
        <taxon>Pinopsida</taxon>
        <taxon>Pinidae</taxon>
        <taxon>Conifers I</taxon>
        <taxon>Pinales</taxon>
        <taxon>Pinaceae</taxon>
        <taxon>Pinus</taxon>
        <taxon>Pinus subgen. Strobus</taxon>
    </lineage>
</organism>